<dbReference type="EMBL" id="LYDR01000020">
    <property type="protein sequence ID" value="ODA36501.1"/>
    <property type="molecule type" value="Genomic_DNA"/>
</dbReference>
<keyword evidence="2" id="KW-1185">Reference proteome</keyword>
<dbReference type="STRING" id="1841610.A6X21_02115"/>
<dbReference type="AlphaFoldDB" id="A0A1C3ET94"/>
<evidence type="ECO:0008006" key="3">
    <source>
        <dbReference type="Google" id="ProtNLM"/>
    </source>
</evidence>
<proteinExistence type="predicted"/>
<accession>A0A1C3ET94</accession>
<comment type="caution">
    <text evidence="1">The sequence shown here is derived from an EMBL/GenBank/DDBJ whole genome shotgun (WGS) entry which is preliminary data.</text>
</comment>
<organism evidence="1 2">
    <name type="scientific">Planctopirus hydrillae</name>
    <dbReference type="NCBI Taxonomy" id="1841610"/>
    <lineage>
        <taxon>Bacteria</taxon>
        <taxon>Pseudomonadati</taxon>
        <taxon>Planctomycetota</taxon>
        <taxon>Planctomycetia</taxon>
        <taxon>Planctomycetales</taxon>
        <taxon>Planctomycetaceae</taxon>
        <taxon>Planctopirus</taxon>
    </lineage>
</organism>
<gene>
    <name evidence="1" type="ORF">A6X21_02115</name>
</gene>
<reference evidence="1 2" key="1">
    <citation type="submission" date="2016-05" db="EMBL/GenBank/DDBJ databases">
        <title>Genomic and physiological characterization of Planctopirus sp. isolated from fresh water lake.</title>
        <authorList>
            <person name="Subhash Y."/>
            <person name="Ramana C."/>
        </authorList>
    </citation>
    <scope>NUCLEOTIDE SEQUENCE [LARGE SCALE GENOMIC DNA]</scope>
    <source>
        <strain evidence="1 2">JC280</strain>
    </source>
</reference>
<name>A0A1C3ET94_9PLAN</name>
<sequence>MARSPTPRLDLPIPTPHDIAQKGADLMDIKTLSERTSIPVRQIRYVMDHELVPQQSWVVGEYSVGRARAFDEIAGIFIASAAYLLNAGYKRESVRDFLTATCNVMPEMKRNPLNFPEARIVLAGNGAARVQFGDGRYLRWITSRGTGNWIDTKVPGNTVATVSPKVIVELNFGEIRDRVRTVSGDHS</sequence>
<protein>
    <recommendedName>
        <fullName evidence="3">HTH merR-type domain-containing protein</fullName>
    </recommendedName>
</protein>
<evidence type="ECO:0000313" key="2">
    <source>
        <dbReference type="Proteomes" id="UP000094828"/>
    </source>
</evidence>
<dbReference type="Proteomes" id="UP000094828">
    <property type="component" value="Unassembled WGS sequence"/>
</dbReference>
<evidence type="ECO:0000313" key="1">
    <source>
        <dbReference type="EMBL" id="ODA36501.1"/>
    </source>
</evidence>